<evidence type="ECO:0000259" key="7">
    <source>
        <dbReference type="Pfam" id="PF02770"/>
    </source>
</evidence>
<evidence type="ECO:0000256" key="1">
    <source>
        <dbReference type="ARBA" id="ARBA00001974"/>
    </source>
</evidence>
<accession>A0ABY5DZX8</accession>
<evidence type="ECO:0000313" key="11">
    <source>
        <dbReference type="Proteomes" id="UP001056035"/>
    </source>
</evidence>
<evidence type="ECO:0000313" key="10">
    <source>
        <dbReference type="EMBL" id="UTI66781.1"/>
    </source>
</evidence>
<dbReference type="InterPro" id="IPR006091">
    <property type="entry name" value="Acyl-CoA_Oxase/DH_mid-dom"/>
</dbReference>
<dbReference type="SUPFAM" id="SSF56645">
    <property type="entry name" value="Acyl-CoA dehydrogenase NM domain-like"/>
    <property type="match status" value="1"/>
</dbReference>
<evidence type="ECO:0000256" key="5">
    <source>
        <dbReference type="RuleBase" id="RU362125"/>
    </source>
</evidence>
<dbReference type="RefSeq" id="WP_254573444.1">
    <property type="nucleotide sequence ID" value="NZ_CP098502.1"/>
</dbReference>
<feature type="domain" description="Acetyl-CoA dehydrogenase-like C-terminal" evidence="9">
    <location>
        <begin position="469"/>
        <end position="585"/>
    </location>
</feature>
<dbReference type="SUPFAM" id="SSF47203">
    <property type="entry name" value="Acyl-CoA dehydrogenase C-terminal domain-like"/>
    <property type="match status" value="1"/>
</dbReference>
<dbReference type="EMBL" id="CP098502">
    <property type="protein sequence ID" value="UTI66781.1"/>
    <property type="molecule type" value="Genomic_DNA"/>
</dbReference>
<dbReference type="Gene3D" id="1.20.140.10">
    <property type="entry name" value="Butyryl-CoA Dehydrogenase, subunit A, domain 3"/>
    <property type="match status" value="1"/>
</dbReference>
<sequence length="590" mass="63461">MSARDLRFMVNEWLDLDGLGERERYREHSPSTFADVLQLAERIATERFAPHARQADQQEPQLEGDSVKLIPAIGEALAAHANAGFVAMSLDEEVGGAQMPHLLETACACWFNAANVGTTVYHGLTTSAARLLLTCGSPDQVQTWVPPMLEGRFLGTMCLSETEAGSSLADIATRAEPRPDGTFRLFGSKMWIGAGEHTIGENIVHLVLAKSSETAAGTAGISLFIVPKWLVDAEGRPGERNDVVVAGINHKMGQRGTVNTLLSFGEGAHLPTGEAGAVGYLVGEPGRGLAAMFHMMNESRLGVGAAAAAMGYTAYLRSLQYARERLQGRELGVPSTSPPVPIIRHADVRRMLLKQKSYVEGGLALVLFAARLLDDTLTLPTALERERAQVLLGTLTSVVKSWPSQWGLAANDLAIQVYGGYGYARDYDVERLYRDNRVSSIYEGTHGIQALDLLGRQVFKNDGAGLRVLLEEIEKTVGRARACGGLAGGLASELETVAGELEATTATLAAAPDVALANATLYMEAFGHIVVAWLWLEQVAAAHGGEGDFYEGKRNAARFFYTHELPRAQTGLGLLARGDRLALDTPEAWL</sequence>
<dbReference type="Pfam" id="PF00441">
    <property type="entry name" value="Acyl-CoA_dh_1"/>
    <property type="match status" value="1"/>
</dbReference>
<comment type="similarity">
    <text evidence="2 5">Belongs to the acyl-CoA dehydrogenase family.</text>
</comment>
<dbReference type="Gene3D" id="2.40.110.10">
    <property type="entry name" value="Butyryl-CoA Dehydrogenase, subunit A, domain 2"/>
    <property type="match status" value="1"/>
</dbReference>
<name>A0ABY5DZX8_9ACTN</name>
<dbReference type="InterPro" id="IPR052166">
    <property type="entry name" value="Diverse_Acyl-CoA_DH"/>
</dbReference>
<feature type="domain" description="Acyl-CoA dehydrogenase/oxidase C-terminal" evidence="6">
    <location>
        <begin position="286"/>
        <end position="452"/>
    </location>
</feature>
<dbReference type="InterPro" id="IPR006089">
    <property type="entry name" value="Acyl-CoA_DH_CS"/>
</dbReference>
<organism evidence="10 11">
    <name type="scientific">Paraconexibacter antarcticus</name>
    <dbReference type="NCBI Taxonomy" id="2949664"/>
    <lineage>
        <taxon>Bacteria</taxon>
        <taxon>Bacillati</taxon>
        <taxon>Actinomycetota</taxon>
        <taxon>Thermoleophilia</taxon>
        <taxon>Solirubrobacterales</taxon>
        <taxon>Paraconexibacteraceae</taxon>
        <taxon>Paraconexibacter</taxon>
    </lineage>
</organism>
<dbReference type="PANTHER" id="PTHR42803">
    <property type="entry name" value="ACYL-COA DEHYDROGENASE"/>
    <property type="match status" value="1"/>
</dbReference>
<evidence type="ECO:0000256" key="4">
    <source>
        <dbReference type="ARBA" id="ARBA00022827"/>
    </source>
</evidence>
<evidence type="ECO:0000259" key="8">
    <source>
        <dbReference type="Pfam" id="PF02771"/>
    </source>
</evidence>
<dbReference type="Pfam" id="PF02771">
    <property type="entry name" value="Acyl-CoA_dh_N"/>
    <property type="match status" value="1"/>
</dbReference>
<dbReference type="Proteomes" id="UP001056035">
    <property type="component" value="Chromosome"/>
</dbReference>
<dbReference type="PANTHER" id="PTHR42803:SF3">
    <property type="entry name" value="ACYL-COA DEHYDROGENASE-RELATED"/>
    <property type="match status" value="1"/>
</dbReference>
<evidence type="ECO:0000256" key="3">
    <source>
        <dbReference type="ARBA" id="ARBA00022630"/>
    </source>
</evidence>
<dbReference type="Pfam" id="PF12806">
    <property type="entry name" value="Acyl-CoA_dh_C"/>
    <property type="match status" value="1"/>
</dbReference>
<gene>
    <name evidence="10" type="ORF">NBH00_11365</name>
</gene>
<dbReference type="InterPro" id="IPR036250">
    <property type="entry name" value="AcylCo_DH-like_C"/>
</dbReference>
<dbReference type="InterPro" id="IPR037069">
    <property type="entry name" value="AcylCoA_DH/ox_N_sf"/>
</dbReference>
<feature type="domain" description="Acyl-CoA oxidase/dehydrogenase middle" evidence="7">
    <location>
        <begin position="157"/>
        <end position="261"/>
    </location>
</feature>
<evidence type="ECO:0000259" key="9">
    <source>
        <dbReference type="Pfam" id="PF12806"/>
    </source>
</evidence>
<dbReference type="InterPro" id="IPR009075">
    <property type="entry name" value="AcylCo_DH/oxidase_C"/>
</dbReference>
<protein>
    <submittedName>
        <fullName evidence="10">Acyl-CoA dehydrogenase</fullName>
    </submittedName>
</protein>
<dbReference type="PROSITE" id="PS00073">
    <property type="entry name" value="ACYL_COA_DH_2"/>
    <property type="match status" value="1"/>
</dbReference>
<dbReference type="InterPro" id="IPR009100">
    <property type="entry name" value="AcylCoA_DH/oxidase_NM_dom_sf"/>
</dbReference>
<feature type="domain" description="Acyl-CoA dehydrogenase/oxidase N-terminal" evidence="8">
    <location>
        <begin position="37"/>
        <end position="151"/>
    </location>
</feature>
<evidence type="ECO:0000259" key="6">
    <source>
        <dbReference type="Pfam" id="PF00441"/>
    </source>
</evidence>
<keyword evidence="5" id="KW-0560">Oxidoreductase</keyword>
<keyword evidence="11" id="KW-1185">Reference proteome</keyword>
<proteinExistence type="inferred from homology"/>
<dbReference type="Gene3D" id="1.10.540.10">
    <property type="entry name" value="Acyl-CoA dehydrogenase/oxidase, N-terminal domain"/>
    <property type="match status" value="1"/>
</dbReference>
<comment type="cofactor">
    <cofactor evidence="1 5">
        <name>FAD</name>
        <dbReference type="ChEBI" id="CHEBI:57692"/>
    </cofactor>
</comment>
<dbReference type="InterPro" id="IPR046373">
    <property type="entry name" value="Acyl-CoA_Oxase/DH_mid-dom_sf"/>
</dbReference>
<dbReference type="InterPro" id="IPR013786">
    <property type="entry name" value="AcylCoA_DH/ox_N"/>
</dbReference>
<keyword evidence="4 5" id="KW-0274">FAD</keyword>
<dbReference type="InterPro" id="IPR025878">
    <property type="entry name" value="Acyl-CoA_dh-like_C_dom"/>
</dbReference>
<keyword evidence="3 5" id="KW-0285">Flavoprotein</keyword>
<evidence type="ECO:0000256" key="2">
    <source>
        <dbReference type="ARBA" id="ARBA00009347"/>
    </source>
</evidence>
<dbReference type="Pfam" id="PF02770">
    <property type="entry name" value="Acyl-CoA_dh_M"/>
    <property type="match status" value="1"/>
</dbReference>
<reference evidence="10 11" key="1">
    <citation type="submission" date="2022-06" db="EMBL/GenBank/DDBJ databases">
        <title>Paraconexibacter antarcticus.</title>
        <authorList>
            <person name="Kim C.S."/>
        </authorList>
    </citation>
    <scope>NUCLEOTIDE SEQUENCE [LARGE SCALE GENOMIC DNA]</scope>
    <source>
        <strain evidence="10 11">02-257</strain>
    </source>
</reference>